<dbReference type="EMBL" id="JAGSOJ010000001">
    <property type="protein sequence ID" value="MCM1988538.1"/>
    <property type="molecule type" value="Genomic_DNA"/>
</dbReference>
<dbReference type="RefSeq" id="WP_250857403.1">
    <property type="nucleotide sequence ID" value="NZ_JAGSOJ010000001.1"/>
</dbReference>
<feature type="transmembrane region" description="Helical" evidence="1">
    <location>
        <begin position="190"/>
        <end position="207"/>
    </location>
</feature>
<evidence type="ECO:0000313" key="3">
    <source>
        <dbReference type="Proteomes" id="UP001056429"/>
    </source>
</evidence>
<reference evidence="2" key="1">
    <citation type="journal article" date="2021" name="mSystems">
        <title>Bacteria and Archaea Synergistically Convert Glycine Betaine to Biogenic Methane in the Formosa Cold Seep of the South China Sea.</title>
        <authorList>
            <person name="Li L."/>
            <person name="Zhang W."/>
            <person name="Zhang S."/>
            <person name="Song L."/>
            <person name="Sun Q."/>
            <person name="Zhang H."/>
            <person name="Xiang H."/>
            <person name="Dong X."/>
        </authorList>
    </citation>
    <scope>NUCLEOTIDE SEQUENCE</scope>
    <source>
        <strain evidence="2">ZWT</strain>
    </source>
</reference>
<evidence type="ECO:0000313" key="2">
    <source>
        <dbReference type="EMBL" id="MCM1988538.1"/>
    </source>
</evidence>
<protein>
    <submittedName>
        <fullName evidence="2">Energy-coupled thiamine transporter ThiT</fullName>
    </submittedName>
</protein>
<reference evidence="2" key="2">
    <citation type="submission" date="2021-04" db="EMBL/GenBank/DDBJ databases">
        <authorList>
            <person name="Dong X."/>
        </authorList>
    </citation>
    <scope>NUCLEOTIDE SEQUENCE</scope>
    <source>
        <strain evidence="2">ZWT</strain>
    </source>
</reference>
<feature type="transmembrane region" description="Helical" evidence="1">
    <location>
        <begin position="69"/>
        <end position="86"/>
    </location>
</feature>
<feature type="transmembrane region" description="Helical" evidence="1">
    <location>
        <begin position="93"/>
        <end position="110"/>
    </location>
</feature>
<name>A0A9J6NVP2_9CLOT</name>
<evidence type="ECO:0000256" key="1">
    <source>
        <dbReference type="SAM" id="Phobius"/>
    </source>
</evidence>
<sequence length="219" mass="24504">MNNFVESIKLLLQSPYVLLALAILFIITIAFVVFKRVKLTPALISIIGVVVALTFVLNLVVLFKMPQGGSVTLGSMVPILILALIYGPEVGFLAGFIFGLINLLVSPYIIHPIQVLFDYPLPFMMLGLAGFFRIKSSNYYIGVMYRLLGVTVAVLGRFVFHWLSGVIFFGQYAPEGTSPYLYSFIYNGSYLLPEYLICLALIIFIPFRQLVRTSNRIDI</sequence>
<organism evidence="2 3">
    <name type="scientific">Oceanirhabdus seepicola</name>
    <dbReference type="NCBI Taxonomy" id="2828781"/>
    <lineage>
        <taxon>Bacteria</taxon>
        <taxon>Bacillati</taxon>
        <taxon>Bacillota</taxon>
        <taxon>Clostridia</taxon>
        <taxon>Eubacteriales</taxon>
        <taxon>Clostridiaceae</taxon>
        <taxon>Oceanirhabdus</taxon>
    </lineage>
</organism>
<dbReference type="AlphaFoldDB" id="A0A9J6NVP2"/>
<proteinExistence type="predicted"/>
<dbReference type="NCBIfam" id="TIGR02357">
    <property type="entry name" value="ECF_ThiT_YuaJ"/>
    <property type="match status" value="1"/>
</dbReference>
<keyword evidence="1" id="KW-0472">Membrane</keyword>
<keyword evidence="1" id="KW-1133">Transmembrane helix</keyword>
<keyword evidence="1" id="KW-0812">Transmembrane</keyword>
<keyword evidence="3" id="KW-1185">Reference proteome</keyword>
<feature type="transmembrane region" description="Helical" evidence="1">
    <location>
        <begin position="146"/>
        <end position="170"/>
    </location>
</feature>
<feature type="transmembrane region" description="Helical" evidence="1">
    <location>
        <begin position="41"/>
        <end position="63"/>
    </location>
</feature>
<dbReference type="GO" id="GO:0015234">
    <property type="term" value="F:thiamine transmembrane transporter activity"/>
    <property type="evidence" value="ECO:0007669"/>
    <property type="project" value="InterPro"/>
</dbReference>
<feature type="transmembrane region" description="Helical" evidence="1">
    <location>
        <begin position="116"/>
        <end position="134"/>
    </location>
</feature>
<dbReference type="Pfam" id="PF09515">
    <property type="entry name" value="Thia_YuaJ"/>
    <property type="match status" value="1"/>
</dbReference>
<gene>
    <name evidence="2" type="primary">thiT</name>
    <name evidence="2" type="ORF">KDK92_02215</name>
</gene>
<dbReference type="GO" id="GO:0005886">
    <property type="term" value="C:plasma membrane"/>
    <property type="evidence" value="ECO:0007669"/>
    <property type="project" value="InterPro"/>
</dbReference>
<dbReference type="InterPro" id="IPR012651">
    <property type="entry name" value="Thia_Transptr_ThiT"/>
</dbReference>
<comment type="caution">
    <text evidence="2">The sequence shown here is derived from an EMBL/GenBank/DDBJ whole genome shotgun (WGS) entry which is preliminary data.</text>
</comment>
<accession>A0A9J6NVP2</accession>
<feature type="transmembrane region" description="Helical" evidence="1">
    <location>
        <begin position="16"/>
        <end position="34"/>
    </location>
</feature>
<dbReference type="Gene3D" id="1.10.1760.20">
    <property type="match status" value="1"/>
</dbReference>
<dbReference type="Proteomes" id="UP001056429">
    <property type="component" value="Unassembled WGS sequence"/>
</dbReference>